<dbReference type="Gene3D" id="3.30.1330.10">
    <property type="entry name" value="PurM-like, N-terminal domain"/>
    <property type="match status" value="1"/>
</dbReference>
<keyword evidence="4" id="KW-0547">Nucleotide-binding</keyword>
<protein>
    <recommendedName>
        <fullName evidence="2">phosphoribosylformylglycinamidine cyclo-ligase</fullName>
        <ecNumber evidence="2">6.3.3.1</ecNumber>
    </recommendedName>
</protein>
<proteinExistence type="inferred from homology"/>
<comment type="pathway">
    <text evidence="1">Purine metabolism; IMP biosynthesis via de novo pathway; 5-amino-1-(5-phospho-D-ribosyl)imidazole from N(2)-formyl-N(1)-(5-phospho-D-ribosyl)glycinamide: step 2/2.</text>
</comment>
<dbReference type="InterPro" id="IPR010918">
    <property type="entry name" value="PurM-like_C_dom"/>
</dbReference>
<dbReference type="GO" id="GO:0005829">
    <property type="term" value="C:cytosol"/>
    <property type="evidence" value="ECO:0007669"/>
    <property type="project" value="TreeGrafter"/>
</dbReference>
<dbReference type="OMA" id="MTDYICV"/>
<dbReference type="SUPFAM" id="SSF56042">
    <property type="entry name" value="PurM C-terminal domain-like"/>
    <property type="match status" value="1"/>
</dbReference>
<keyword evidence="5" id="KW-0067">ATP-binding</keyword>
<evidence type="ECO:0000259" key="7">
    <source>
        <dbReference type="Pfam" id="PF02769"/>
    </source>
</evidence>
<dbReference type="SUPFAM" id="SSF55326">
    <property type="entry name" value="PurM N-terminal domain-like"/>
    <property type="match status" value="1"/>
</dbReference>
<dbReference type="GO" id="GO:0046084">
    <property type="term" value="P:adenine biosynthetic process"/>
    <property type="evidence" value="ECO:0007669"/>
    <property type="project" value="TreeGrafter"/>
</dbReference>
<dbReference type="InterPro" id="IPR036921">
    <property type="entry name" value="PurM-like_N_sf"/>
</dbReference>
<gene>
    <name evidence="8" type="ORF">Gasu_21160</name>
</gene>
<accession>M2Y499</accession>
<evidence type="ECO:0000256" key="4">
    <source>
        <dbReference type="ARBA" id="ARBA00022741"/>
    </source>
</evidence>
<dbReference type="HAMAP" id="MF_00741">
    <property type="entry name" value="AIRS"/>
    <property type="match status" value="1"/>
</dbReference>
<dbReference type="Proteomes" id="UP000030680">
    <property type="component" value="Unassembled WGS sequence"/>
</dbReference>
<feature type="domain" description="PurM-like C-terminal" evidence="7">
    <location>
        <begin position="233"/>
        <end position="422"/>
    </location>
</feature>
<dbReference type="STRING" id="130081.M2Y499"/>
<dbReference type="GeneID" id="17089374"/>
<dbReference type="GO" id="GO:0004641">
    <property type="term" value="F:phosphoribosylformylglycinamidine cyclo-ligase activity"/>
    <property type="evidence" value="ECO:0007669"/>
    <property type="project" value="UniProtKB-EC"/>
</dbReference>
<sequence>MGFQYASFTPQHKQNQIILQKHNNILFKKWGNKKQQKSIYTVKRPVQVSSSTEPPSSSWTYARSGVDIDLESSSVGALISRFKSATNGKDPRQDRKYGRLTSKSGQFAGLIEFGDKLLALTTDGVGSKLSIAAELDYYDTVAIDCVAMNVNDLLCVGAEPIAFVDYIAVPKANPETWASLGNSLAVACMKGRVSLCGGETATLPDLVKELDMSGTALGWVPKDLQITGDDCAPGDWILGFPSTGFHSNGYSLVRSIIRDKNVTLGEHIDMNVANDEFSHIERFETTKDEKPTVGEVLLNPTQIYVDPIVELFESCQRTQNPCNFSSIHGAVHITGGGLTNFLRLQPGKIGFEIIDPLPVLPEFRWLQQLGTVSNHEMYRTFNMGMGFALIVEPQAASRIQEWLQQHKCVCKTVGLVTSSGKMIHRDANVSYERY</sequence>
<dbReference type="Pfam" id="PF00586">
    <property type="entry name" value="AIRS"/>
    <property type="match status" value="1"/>
</dbReference>
<dbReference type="EC" id="6.3.3.1" evidence="2"/>
<feature type="domain" description="PurM-like N-terminal" evidence="6">
    <location>
        <begin position="108"/>
        <end position="220"/>
    </location>
</feature>
<dbReference type="CDD" id="cd02196">
    <property type="entry name" value="PurM"/>
    <property type="match status" value="1"/>
</dbReference>
<dbReference type="eggNOG" id="KOG0237">
    <property type="taxonomic scope" value="Eukaryota"/>
</dbReference>
<evidence type="ECO:0000256" key="2">
    <source>
        <dbReference type="ARBA" id="ARBA00013047"/>
    </source>
</evidence>
<dbReference type="EMBL" id="KB454498">
    <property type="protein sequence ID" value="EME30659.1"/>
    <property type="molecule type" value="Genomic_DNA"/>
</dbReference>
<dbReference type="GO" id="GO:0004637">
    <property type="term" value="F:phosphoribosylamine-glycine ligase activity"/>
    <property type="evidence" value="ECO:0007669"/>
    <property type="project" value="TreeGrafter"/>
</dbReference>
<dbReference type="AlphaFoldDB" id="M2Y499"/>
<evidence type="ECO:0000313" key="9">
    <source>
        <dbReference type="Proteomes" id="UP000030680"/>
    </source>
</evidence>
<dbReference type="InterPro" id="IPR036676">
    <property type="entry name" value="PurM-like_C_sf"/>
</dbReference>
<dbReference type="OrthoDB" id="2018833at2759"/>
<dbReference type="Pfam" id="PF02769">
    <property type="entry name" value="AIRS_C"/>
    <property type="match status" value="1"/>
</dbReference>
<keyword evidence="3 8" id="KW-0436">Ligase</keyword>
<evidence type="ECO:0000259" key="6">
    <source>
        <dbReference type="Pfam" id="PF00586"/>
    </source>
</evidence>
<evidence type="ECO:0000256" key="3">
    <source>
        <dbReference type="ARBA" id="ARBA00022598"/>
    </source>
</evidence>
<dbReference type="InterPro" id="IPR016188">
    <property type="entry name" value="PurM-like_N"/>
</dbReference>
<evidence type="ECO:0000313" key="8">
    <source>
        <dbReference type="EMBL" id="EME30659.1"/>
    </source>
</evidence>
<organism evidence="8 9">
    <name type="scientific">Galdieria sulphuraria</name>
    <name type="common">Red alga</name>
    <dbReference type="NCBI Taxonomy" id="130081"/>
    <lineage>
        <taxon>Eukaryota</taxon>
        <taxon>Rhodophyta</taxon>
        <taxon>Bangiophyceae</taxon>
        <taxon>Galdieriales</taxon>
        <taxon>Galdieriaceae</taxon>
        <taxon>Galdieria</taxon>
    </lineage>
</organism>
<dbReference type="PANTHER" id="PTHR10520:SF12">
    <property type="entry name" value="TRIFUNCTIONAL PURINE BIOSYNTHETIC PROTEIN ADENOSINE-3"/>
    <property type="match status" value="1"/>
</dbReference>
<dbReference type="InterPro" id="IPR004733">
    <property type="entry name" value="PurM_cligase"/>
</dbReference>
<evidence type="ECO:0000256" key="5">
    <source>
        <dbReference type="ARBA" id="ARBA00022840"/>
    </source>
</evidence>
<evidence type="ECO:0000256" key="1">
    <source>
        <dbReference type="ARBA" id="ARBA00004686"/>
    </source>
</evidence>
<dbReference type="GO" id="GO:0006189">
    <property type="term" value="P:'de novo' IMP biosynthetic process"/>
    <property type="evidence" value="ECO:0007669"/>
    <property type="project" value="UniProtKB-UniPathway"/>
</dbReference>
<name>M2Y499_GALSU</name>
<dbReference type="Gene3D" id="3.90.650.10">
    <property type="entry name" value="PurM-like C-terminal domain"/>
    <property type="match status" value="1"/>
</dbReference>
<dbReference type="PANTHER" id="PTHR10520">
    <property type="entry name" value="TRIFUNCTIONAL PURINE BIOSYNTHETIC PROTEIN ADENOSINE-3-RELATED"/>
    <property type="match status" value="1"/>
</dbReference>
<dbReference type="GO" id="GO:0005524">
    <property type="term" value="F:ATP binding"/>
    <property type="evidence" value="ECO:0007669"/>
    <property type="project" value="UniProtKB-KW"/>
</dbReference>
<keyword evidence="9" id="KW-1185">Reference proteome</keyword>
<dbReference type="NCBIfam" id="TIGR00878">
    <property type="entry name" value="purM"/>
    <property type="match status" value="1"/>
</dbReference>
<dbReference type="UniPathway" id="UPA00074">
    <property type="reaction ID" value="UER00129"/>
</dbReference>
<reference evidence="9" key="1">
    <citation type="journal article" date="2013" name="Science">
        <title>Gene transfer from bacteria and archaea facilitated evolution of an extremophilic eukaryote.</title>
        <authorList>
            <person name="Schonknecht G."/>
            <person name="Chen W.H."/>
            <person name="Ternes C.M."/>
            <person name="Barbier G.G."/>
            <person name="Shrestha R.P."/>
            <person name="Stanke M."/>
            <person name="Brautigam A."/>
            <person name="Baker B.J."/>
            <person name="Banfield J.F."/>
            <person name="Garavito R.M."/>
            <person name="Carr K."/>
            <person name="Wilkerson C."/>
            <person name="Rensing S.A."/>
            <person name="Gagneul D."/>
            <person name="Dickenson N.E."/>
            <person name="Oesterhelt C."/>
            <person name="Lercher M.J."/>
            <person name="Weber A.P."/>
        </authorList>
    </citation>
    <scope>NUCLEOTIDE SEQUENCE [LARGE SCALE GENOMIC DNA]</scope>
    <source>
        <strain evidence="9">074W</strain>
    </source>
</reference>
<dbReference type="RefSeq" id="XP_005707179.1">
    <property type="nucleotide sequence ID" value="XM_005707122.1"/>
</dbReference>
<dbReference type="Gramene" id="EME30659">
    <property type="protein sequence ID" value="EME30659"/>
    <property type="gene ID" value="Gasu_21160"/>
</dbReference>